<dbReference type="EMBL" id="JBBUTI010000004">
    <property type="protein sequence ID" value="MEK8045989.1"/>
    <property type="molecule type" value="Genomic_DNA"/>
</dbReference>
<feature type="signal peptide" evidence="2">
    <location>
        <begin position="1"/>
        <end position="26"/>
    </location>
</feature>
<reference evidence="3 4" key="1">
    <citation type="submission" date="2024-04" db="EMBL/GenBank/DDBJ databases">
        <title>Novel species of the genus Ideonella isolated from streams.</title>
        <authorList>
            <person name="Lu H."/>
        </authorList>
    </citation>
    <scope>NUCLEOTIDE SEQUENCE [LARGE SCALE GENOMIC DNA]</scope>
    <source>
        <strain evidence="3 4">LYT19W</strain>
    </source>
</reference>
<dbReference type="RefSeq" id="WP_341398269.1">
    <property type="nucleotide sequence ID" value="NZ_JBBUTI010000004.1"/>
</dbReference>
<protein>
    <submittedName>
        <fullName evidence="3">DUF3106 domain-containing protein</fullName>
    </submittedName>
</protein>
<name>A0ABU9C2A8_9BURK</name>
<feature type="region of interest" description="Disordered" evidence="1">
    <location>
        <begin position="128"/>
        <end position="149"/>
    </location>
</feature>
<dbReference type="Pfam" id="PF11304">
    <property type="entry name" value="DUF3106"/>
    <property type="match status" value="1"/>
</dbReference>
<accession>A0ABU9C2A8</accession>
<evidence type="ECO:0000313" key="4">
    <source>
        <dbReference type="Proteomes" id="UP001379945"/>
    </source>
</evidence>
<feature type="region of interest" description="Disordered" evidence="1">
    <location>
        <begin position="220"/>
        <end position="256"/>
    </location>
</feature>
<dbReference type="Proteomes" id="UP001379945">
    <property type="component" value="Unassembled WGS sequence"/>
</dbReference>
<evidence type="ECO:0000256" key="2">
    <source>
        <dbReference type="SAM" id="SignalP"/>
    </source>
</evidence>
<feature type="chain" id="PRO_5045334130" evidence="2">
    <location>
        <begin position="27"/>
        <end position="274"/>
    </location>
</feature>
<keyword evidence="4" id="KW-1185">Reference proteome</keyword>
<organism evidence="3 4">
    <name type="scientific">Ideonella margarita</name>
    <dbReference type="NCBI Taxonomy" id="2984191"/>
    <lineage>
        <taxon>Bacteria</taxon>
        <taxon>Pseudomonadati</taxon>
        <taxon>Pseudomonadota</taxon>
        <taxon>Betaproteobacteria</taxon>
        <taxon>Burkholderiales</taxon>
        <taxon>Sphaerotilaceae</taxon>
        <taxon>Ideonella</taxon>
    </lineage>
</organism>
<evidence type="ECO:0000256" key="1">
    <source>
        <dbReference type="SAM" id="MobiDB-lite"/>
    </source>
</evidence>
<keyword evidence="2" id="KW-0732">Signal</keyword>
<proteinExistence type="predicted"/>
<gene>
    <name evidence="3" type="ORF">AACH00_06485</name>
</gene>
<dbReference type="InterPro" id="IPR021455">
    <property type="entry name" value="DUF3106"/>
</dbReference>
<sequence length="274" mass="28750">MFRSWRFALTSLALTGLVSVVSPAFAQTPDPTWQAVPPASQKVLAPLAKDWPQLTPDSRRKWLEIAQRYPNLPADQQQRMQERMSAWARMTPAERGQARVNFQQTQQRPATDRQAQWEAYRSLPPAEKAELAARAQPETPAKPPATGTRALRNAPLDAQAPKQNIVGAGAPLATGPKPVAPTLVQGNPGATTSLVTAKPMPPAHQPAGMPKISAGSGMVDKATLLPKGGPQAAGTPNLKPASAKPSPVPTLPALPVAPTVPDAAAATSASSVAP</sequence>
<evidence type="ECO:0000313" key="3">
    <source>
        <dbReference type="EMBL" id="MEK8045989.1"/>
    </source>
</evidence>
<comment type="caution">
    <text evidence="3">The sequence shown here is derived from an EMBL/GenBank/DDBJ whole genome shotgun (WGS) entry which is preliminary data.</text>
</comment>